<sequence>MLQLDSVLSTFKARAKNPFFGTLAFVWFIRNWDLIFMMFNFDSTMKLDERMDRLCRYFDSRNFWQEAGINVAFAIGAMIVGYILLLVTRWLSTFFEYRLTPYVVRTADSNLVIEKRRFDDKVKQLFQKTDELEKEREENDELKDKNAELKKANLKLEYDLKEMSEVHVDANKQHLKSQAEYKEKEAANHKVELRKESIVNLVKYEMTNPNQVNPLALSAFIQLISDGKLSIGRNILNQGILRSHFELNESESSYFEGLGLVQPYRHRDEEDGYTLTSIGHYLQLNFPHYLKNANIEDNNFD</sequence>
<evidence type="ECO:0000256" key="1">
    <source>
        <dbReference type="SAM" id="Coils"/>
    </source>
</evidence>
<dbReference type="Proteomes" id="UP000712080">
    <property type="component" value="Unassembled WGS sequence"/>
</dbReference>
<reference evidence="3" key="1">
    <citation type="submission" date="2020-02" db="EMBL/GenBank/DDBJ databases">
        <title>Flavobacterium sp. genome.</title>
        <authorList>
            <person name="Jung H.S."/>
            <person name="Baek J.H."/>
            <person name="Jeon C.O."/>
        </authorList>
    </citation>
    <scope>NUCLEOTIDE SEQUENCE</scope>
    <source>
        <strain evidence="3">SE-s28</strain>
    </source>
</reference>
<evidence type="ECO:0000313" key="4">
    <source>
        <dbReference type="Proteomes" id="UP000712080"/>
    </source>
</evidence>
<accession>A0A972JHL4</accession>
<keyword evidence="2" id="KW-0812">Transmembrane</keyword>
<feature type="coiled-coil region" evidence="1">
    <location>
        <begin position="115"/>
        <end position="159"/>
    </location>
</feature>
<organism evidence="3 4">
    <name type="scientific">Flavobacterium silvaticum</name>
    <dbReference type="NCBI Taxonomy" id="1852020"/>
    <lineage>
        <taxon>Bacteria</taxon>
        <taxon>Pseudomonadati</taxon>
        <taxon>Bacteroidota</taxon>
        <taxon>Flavobacteriia</taxon>
        <taxon>Flavobacteriales</taxon>
        <taxon>Flavobacteriaceae</taxon>
        <taxon>Flavobacterium</taxon>
    </lineage>
</organism>
<dbReference type="AlphaFoldDB" id="A0A972JHL4"/>
<proteinExistence type="predicted"/>
<evidence type="ECO:0000313" key="3">
    <source>
        <dbReference type="EMBL" id="NMH28065.1"/>
    </source>
</evidence>
<comment type="caution">
    <text evidence="3">The sequence shown here is derived from an EMBL/GenBank/DDBJ whole genome shotgun (WGS) entry which is preliminary data.</text>
</comment>
<protein>
    <submittedName>
        <fullName evidence="3">Uncharacterized protein</fullName>
    </submittedName>
</protein>
<keyword evidence="2" id="KW-1133">Transmembrane helix</keyword>
<name>A0A972JHL4_9FLAO</name>
<feature type="transmembrane region" description="Helical" evidence="2">
    <location>
        <begin position="20"/>
        <end position="41"/>
    </location>
</feature>
<keyword evidence="1" id="KW-0175">Coiled coil</keyword>
<dbReference type="EMBL" id="JAAMPU010000104">
    <property type="protein sequence ID" value="NMH28065.1"/>
    <property type="molecule type" value="Genomic_DNA"/>
</dbReference>
<keyword evidence="4" id="KW-1185">Reference proteome</keyword>
<keyword evidence="2" id="KW-0472">Membrane</keyword>
<dbReference type="RefSeq" id="WP_169527175.1">
    <property type="nucleotide sequence ID" value="NZ_JAAMPU010000104.1"/>
</dbReference>
<evidence type="ECO:0000256" key="2">
    <source>
        <dbReference type="SAM" id="Phobius"/>
    </source>
</evidence>
<feature type="transmembrane region" description="Helical" evidence="2">
    <location>
        <begin position="67"/>
        <end position="88"/>
    </location>
</feature>
<gene>
    <name evidence="3" type="ORF">G6047_08475</name>
</gene>